<dbReference type="AlphaFoldDB" id="A0A9N8H7X5"/>
<gene>
    <name evidence="2" type="ORF">SEMRO_77_G042231.1</name>
</gene>
<dbReference type="Proteomes" id="UP001153069">
    <property type="component" value="Unassembled WGS sequence"/>
</dbReference>
<evidence type="ECO:0000313" key="2">
    <source>
        <dbReference type="EMBL" id="CAB9500188.1"/>
    </source>
</evidence>
<accession>A0A9N8H7X5</accession>
<evidence type="ECO:0000313" key="3">
    <source>
        <dbReference type="Proteomes" id="UP001153069"/>
    </source>
</evidence>
<name>A0A9N8H7X5_9STRA</name>
<evidence type="ECO:0000256" key="1">
    <source>
        <dbReference type="SAM" id="MobiDB-lite"/>
    </source>
</evidence>
<dbReference type="EMBL" id="CAICTM010000076">
    <property type="protein sequence ID" value="CAB9500188.1"/>
    <property type="molecule type" value="Genomic_DNA"/>
</dbReference>
<sequence>MKDRARELLSSQLPDTGGVSLTMAPTLSLNKHALVGWCLLLGAILSLGSCQLQADAFPVGIPFLGFSRRTTGSSDVHVHELSMNNLNDNTGTNNSPWPQQPPLHASPEFQADMHERLWAKSS</sequence>
<comment type="caution">
    <text evidence="2">The sequence shown here is derived from an EMBL/GenBank/DDBJ whole genome shotgun (WGS) entry which is preliminary data.</text>
</comment>
<proteinExistence type="predicted"/>
<feature type="compositionally biased region" description="Low complexity" evidence="1">
    <location>
        <begin position="84"/>
        <end position="94"/>
    </location>
</feature>
<organism evidence="2 3">
    <name type="scientific">Seminavis robusta</name>
    <dbReference type="NCBI Taxonomy" id="568900"/>
    <lineage>
        <taxon>Eukaryota</taxon>
        <taxon>Sar</taxon>
        <taxon>Stramenopiles</taxon>
        <taxon>Ochrophyta</taxon>
        <taxon>Bacillariophyta</taxon>
        <taxon>Bacillariophyceae</taxon>
        <taxon>Bacillariophycidae</taxon>
        <taxon>Naviculales</taxon>
        <taxon>Naviculaceae</taxon>
        <taxon>Seminavis</taxon>
    </lineage>
</organism>
<feature type="region of interest" description="Disordered" evidence="1">
    <location>
        <begin position="84"/>
        <end position="110"/>
    </location>
</feature>
<keyword evidence="3" id="KW-1185">Reference proteome</keyword>
<reference evidence="2" key="1">
    <citation type="submission" date="2020-06" db="EMBL/GenBank/DDBJ databases">
        <authorList>
            <consortium name="Plant Systems Biology data submission"/>
        </authorList>
    </citation>
    <scope>NUCLEOTIDE SEQUENCE</scope>
    <source>
        <strain evidence="2">D6</strain>
    </source>
</reference>
<protein>
    <submittedName>
        <fullName evidence="2">Uncharacterized protein</fullName>
    </submittedName>
</protein>